<name>A0A2T2WJL8_9FIRM</name>
<dbReference type="AlphaFoldDB" id="A0A2T2WJL8"/>
<dbReference type="InterPro" id="IPR044672">
    <property type="entry name" value="MOCS2A"/>
</dbReference>
<dbReference type="GO" id="GO:0006777">
    <property type="term" value="P:Mo-molybdopterin cofactor biosynthetic process"/>
    <property type="evidence" value="ECO:0007669"/>
    <property type="project" value="InterPro"/>
</dbReference>
<evidence type="ECO:0000313" key="5">
    <source>
        <dbReference type="Proteomes" id="UP000241848"/>
    </source>
</evidence>
<comment type="caution">
    <text evidence="4">The sequence shown here is derived from an EMBL/GenBank/DDBJ whole genome shotgun (WGS) entry which is preliminary data.</text>
</comment>
<keyword evidence="1" id="KW-0547">Nucleotide-binding</keyword>
<dbReference type="Pfam" id="PF02597">
    <property type="entry name" value="ThiS"/>
    <property type="match status" value="1"/>
</dbReference>
<dbReference type="EMBL" id="PXYV01000017">
    <property type="protein sequence ID" value="PSR22420.1"/>
    <property type="molecule type" value="Genomic_DNA"/>
</dbReference>
<organism evidence="4 5">
    <name type="scientific">Sulfobacillus acidophilus</name>
    <dbReference type="NCBI Taxonomy" id="53633"/>
    <lineage>
        <taxon>Bacteria</taxon>
        <taxon>Bacillati</taxon>
        <taxon>Bacillota</taxon>
        <taxon>Clostridia</taxon>
        <taxon>Eubacteriales</taxon>
        <taxon>Clostridiales Family XVII. Incertae Sedis</taxon>
        <taxon>Sulfobacillus</taxon>
    </lineage>
</organism>
<dbReference type="InterPro" id="IPR003749">
    <property type="entry name" value="ThiS/MoaD-like"/>
</dbReference>
<dbReference type="GO" id="GO:0000166">
    <property type="term" value="F:nucleotide binding"/>
    <property type="evidence" value="ECO:0007669"/>
    <property type="project" value="UniProtKB-KW"/>
</dbReference>
<dbReference type="Gene3D" id="3.10.20.30">
    <property type="match status" value="1"/>
</dbReference>
<protein>
    <recommendedName>
        <fullName evidence="3">Molybdopterin synthase sulfur carrier subunit</fullName>
    </recommendedName>
</protein>
<evidence type="ECO:0000313" key="4">
    <source>
        <dbReference type="EMBL" id="PSR22420.1"/>
    </source>
</evidence>
<evidence type="ECO:0000256" key="2">
    <source>
        <dbReference type="ARBA" id="ARBA00024200"/>
    </source>
</evidence>
<gene>
    <name evidence="4" type="ORF">C7B45_06795</name>
</gene>
<dbReference type="PANTHER" id="PTHR33359:SF1">
    <property type="entry name" value="MOLYBDOPTERIN SYNTHASE SULFUR CARRIER SUBUNIT"/>
    <property type="match status" value="1"/>
</dbReference>
<dbReference type="InterPro" id="IPR016155">
    <property type="entry name" value="Mopterin_synth/thiamin_S_b"/>
</dbReference>
<proteinExistence type="inferred from homology"/>
<reference evidence="4 5" key="1">
    <citation type="journal article" date="2014" name="BMC Genomics">
        <title>Comparison of environmental and isolate Sulfobacillus genomes reveals diverse carbon, sulfur, nitrogen, and hydrogen metabolisms.</title>
        <authorList>
            <person name="Justice N.B."/>
            <person name="Norman A."/>
            <person name="Brown C.T."/>
            <person name="Singh A."/>
            <person name="Thomas B.C."/>
            <person name="Banfield J.F."/>
        </authorList>
    </citation>
    <scope>NUCLEOTIDE SEQUENCE [LARGE SCALE GENOMIC DNA]</scope>
    <source>
        <strain evidence="4">AMDSBA3</strain>
    </source>
</reference>
<dbReference type="PANTHER" id="PTHR33359">
    <property type="entry name" value="MOLYBDOPTERIN SYNTHASE SULFUR CARRIER SUBUNIT"/>
    <property type="match status" value="1"/>
</dbReference>
<dbReference type="CDD" id="cd00754">
    <property type="entry name" value="Ubl_MoaD"/>
    <property type="match status" value="1"/>
</dbReference>
<sequence>MAEITVLFFSYAADRMNGRQHRYTIEPGTTIGDLYRQEMEERLQQPVAAFMFSVNAEWAAPSQILHDGDEVAVIPPVSGG</sequence>
<comment type="similarity">
    <text evidence="2">Belongs to the MoaD family.</text>
</comment>
<accession>A0A2T2WJL8</accession>
<evidence type="ECO:0000256" key="3">
    <source>
        <dbReference type="ARBA" id="ARBA00024247"/>
    </source>
</evidence>
<evidence type="ECO:0000256" key="1">
    <source>
        <dbReference type="ARBA" id="ARBA00022741"/>
    </source>
</evidence>
<dbReference type="SUPFAM" id="SSF54285">
    <property type="entry name" value="MoaD/ThiS"/>
    <property type="match status" value="1"/>
</dbReference>
<dbReference type="GO" id="GO:1990133">
    <property type="term" value="C:molybdopterin adenylyltransferase complex"/>
    <property type="evidence" value="ECO:0007669"/>
    <property type="project" value="TreeGrafter"/>
</dbReference>
<dbReference type="Proteomes" id="UP000241848">
    <property type="component" value="Unassembled WGS sequence"/>
</dbReference>
<dbReference type="InterPro" id="IPR012675">
    <property type="entry name" value="Beta-grasp_dom_sf"/>
</dbReference>